<protein>
    <submittedName>
        <fullName evidence="1">Uncharacterized protein</fullName>
    </submittedName>
</protein>
<evidence type="ECO:0000313" key="1">
    <source>
        <dbReference type="EMBL" id="KAK0504356.1"/>
    </source>
</evidence>
<proteinExistence type="predicted"/>
<name>A0AA39TZ83_9AGAR</name>
<gene>
    <name evidence="1" type="ORF">EDD18DRAFT_1133225</name>
</gene>
<accession>A0AA39TZ83</accession>
<evidence type="ECO:0000313" key="2">
    <source>
        <dbReference type="Proteomes" id="UP001175228"/>
    </source>
</evidence>
<sequence>MQTRSHIIRECPRYKGHRERLHEVSNDIYLPDILGTNEGVEALTSFLEKSGAFTKTGNPKQPPMRPTLNEEDWILEDWLGS</sequence>
<dbReference type="AlphaFoldDB" id="A0AA39TZ83"/>
<dbReference type="Proteomes" id="UP001175228">
    <property type="component" value="Unassembled WGS sequence"/>
</dbReference>
<organism evidence="1 2">
    <name type="scientific">Armillaria luteobubalina</name>
    <dbReference type="NCBI Taxonomy" id="153913"/>
    <lineage>
        <taxon>Eukaryota</taxon>
        <taxon>Fungi</taxon>
        <taxon>Dikarya</taxon>
        <taxon>Basidiomycota</taxon>
        <taxon>Agaricomycotina</taxon>
        <taxon>Agaricomycetes</taxon>
        <taxon>Agaricomycetidae</taxon>
        <taxon>Agaricales</taxon>
        <taxon>Marasmiineae</taxon>
        <taxon>Physalacriaceae</taxon>
        <taxon>Armillaria</taxon>
    </lineage>
</organism>
<comment type="caution">
    <text evidence="1">The sequence shown here is derived from an EMBL/GenBank/DDBJ whole genome shotgun (WGS) entry which is preliminary data.</text>
</comment>
<feature type="non-terminal residue" evidence="1">
    <location>
        <position position="81"/>
    </location>
</feature>
<keyword evidence="2" id="KW-1185">Reference proteome</keyword>
<dbReference type="EMBL" id="JAUEPU010000003">
    <property type="protein sequence ID" value="KAK0504356.1"/>
    <property type="molecule type" value="Genomic_DNA"/>
</dbReference>
<reference evidence="1" key="1">
    <citation type="submission" date="2023-06" db="EMBL/GenBank/DDBJ databases">
        <authorList>
            <consortium name="Lawrence Berkeley National Laboratory"/>
            <person name="Ahrendt S."/>
            <person name="Sahu N."/>
            <person name="Indic B."/>
            <person name="Wong-Bajracharya J."/>
            <person name="Merenyi Z."/>
            <person name="Ke H.-M."/>
            <person name="Monk M."/>
            <person name="Kocsube S."/>
            <person name="Drula E."/>
            <person name="Lipzen A."/>
            <person name="Balint B."/>
            <person name="Henrissat B."/>
            <person name="Andreopoulos B."/>
            <person name="Martin F.M."/>
            <person name="Harder C.B."/>
            <person name="Rigling D."/>
            <person name="Ford K.L."/>
            <person name="Foster G.D."/>
            <person name="Pangilinan J."/>
            <person name="Papanicolaou A."/>
            <person name="Barry K."/>
            <person name="LaButti K."/>
            <person name="Viragh M."/>
            <person name="Koriabine M."/>
            <person name="Yan M."/>
            <person name="Riley R."/>
            <person name="Champramary S."/>
            <person name="Plett K.L."/>
            <person name="Tsai I.J."/>
            <person name="Slot J."/>
            <person name="Sipos G."/>
            <person name="Plett J."/>
            <person name="Nagy L.G."/>
            <person name="Grigoriev I.V."/>
        </authorList>
    </citation>
    <scope>NUCLEOTIDE SEQUENCE</scope>
    <source>
        <strain evidence="1">HWK02</strain>
    </source>
</reference>